<dbReference type="PANTHER" id="PTHR10199:SF119">
    <property type="entry name" value="RE20510P"/>
    <property type="match status" value="1"/>
</dbReference>
<evidence type="ECO:0000256" key="4">
    <source>
        <dbReference type="SAM" id="SignalP"/>
    </source>
</evidence>
<name>A0AAN2BM30_9GAMM</name>
<dbReference type="EMBL" id="AP023086">
    <property type="protein sequence ID" value="BCD99676.1"/>
    <property type="molecule type" value="Genomic_DNA"/>
</dbReference>
<dbReference type="InterPro" id="IPR017897">
    <property type="entry name" value="Thrombospondin_3_rpt"/>
</dbReference>
<dbReference type="RefSeq" id="WP_236984939.1">
    <property type="nucleotide sequence ID" value="NZ_AP023086.1"/>
</dbReference>
<feature type="compositionally biased region" description="Acidic residues" evidence="3">
    <location>
        <begin position="842"/>
        <end position="854"/>
    </location>
</feature>
<keyword evidence="1 4" id="KW-0732">Signal</keyword>
<dbReference type="Gene3D" id="4.10.1080.10">
    <property type="entry name" value="TSP type-3 repeat"/>
    <property type="match status" value="3"/>
</dbReference>
<dbReference type="KEGG" id="marq:MARGE09_P3878"/>
<evidence type="ECO:0000256" key="1">
    <source>
        <dbReference type="ARBA" id="ARBA00022729"/>
    </source>
</evidence>
<feature type="compositionally biased region" description="Polar residues" evidence="3">
    <location>
        <begin position="1207"/>
        <end position="1219"/>
    </location>
</feature>
<evidence type="ECO:0000256" key="2">
    <source>
        <dbReference type="ARBA" id="ARBA00022837"/>
    </source>
</evidence>
<feature type="compositionally biased region" description="Acidic residues" evidence="3">
    <location>
        <begin position="619"/>
        <end position="634"/>
    </location>
</feature>
<dbReference type="InterPro" id="IPR028974">
    <property type="entry name" value="TSP_type-3_rpt"/>
</dbReference>
<feature type="region of interest" description="Disordered" evidence="3">
    <location>
        <begin position="967"/>
        <end position="990"/>
    </location>
</feature>
<keyword evidence="6" id="KW-1185">Reference proteome</keyword>
<evidence type="ECO:0000313" key="6">
    <source>
        <dbReference type="Proteomes" id="UP001320119"/>
    </source>
</evidence>
<evidence type="ECO:0000313" key="5">
    <source>
        <dbReference type="EMBL" id="BCD99676.1"/>
    </source>
</evidence>
<accession>A0AAN2BM30</accession>
<gene>
    <name evidence="5" type="ORF">MARGE09_P3878</name>
</gene>
<feature type="signal peptide" evidence="4">
    <location>
        <begin position="1"/>
        <end position="32"/>
    </location>
</feature>
<dbReference type="SUPFAM" id="SSF103647">
    <property type="entry name" value="TSP type-3 repeat"/>
    <property type="match status" value="2"/>
</dbReference>
<feature type="compositionally biased region" description="Acidic residues" evidence="3">
    <location>
        <begin position="969"/>
        <end position="990"/>
    </location>
</feature>
<evidence type="ECO:0008006" key="7">
    <source>
        <dbReference type="Google" id="ProtNLM"/>
    </source>
</evidence>
<proteinExistence type="predicted"/>
<sequence>MPLSISRLPILRATVAALLTPIFSITCLNAQAAIVDQAVVDNVAYLLFSAPNKIERFDLATAQPLTAVALTKEPSAMIVDGSTAYVAYQRELRTVDLATGESTFVRNFSYAISDLHVIEGVLYVRTTSGYDGEYVALSLPDFTVIDQIAPSYASGSFTPGDKAFFYRDSGLSPSDINKQTLLEDGSFGGVLESPYHGDYPAGSKIWVSPDQNRVFENAGIAYFTEDLTYAGSLGGSFEAMTFVNGNPVVARATQLQLYSSYLLDAGEQSLSRIPNFLASYEQTVFAFAFSDSSYEVESVDVSSFELPAPGTPLDGDSVAYGADFLSTDGNDVIYSTDASLLTIFRWSTVEGKHLVSWPLSNPPSKVWYSNSHQRLYLGYSNGKITYFDTTVENAVETHFTTLSSPVLGLTDVGDYLFTADNSGARGSFFTFDAAGTLVSSVDWKSQSGYYIWSQALGRLFHSDFSDIGWTEIDAQTGVIQDDGLTFRGGDSNSAVLRIDPTGELLINAAGDIISANTLAVVNSLSNSIADAIWVGGQLLTLNATGSLQVWSDEYELLNQTQLGGLSIIAIKAVAGQLLAIGYENGRLSYQLIALDADTDDDSITDLIDNCRNSANTDQQDTDADGAGDACDEDADNDGLSNAIEIAAGLDPLLASDAQGDLDNDGYSNLAEALSGSDLNNPQDTPAAITEYLENFNDGWPAGFFRQGASYLTPNGKDQSQGLLIPSTDGQQVVAFSGVFTDGILTGEVFSLATFFNDEDLSIYVDGEEVRTISADSDGWTRFRINLEAGEHTIGFGAQKSRFSNGLGYGVILDNLAFGRDSDDDDIIDAQDNCPLQYNFWQDDSDGDGQGDECDPSPNNAAPAEDSDDDGVLDYRDNCPQMANSDQADVDNDSIGDVCDATDNRPVDSDKDGYLDSFDNCPQVSNPSQDDIDWDGIGDACDVTDNRPIDSDIDDVYDMYDNCVNTPNFDQEDTDGDSQGDACDNDIDGDGIDNDTENSFAFLNAYDASDALKDEDNDGASNLYEINQGNSPSEANTYEAFNLSPYAVVKEGKYVFSREDGRIVIDQIFMPDTDTYLRTAGAYATEVAITEQGLELVASGEDFMSAHYNDVLLPQSMTEGQAIESLSQRDYNPQYDDFTNGPVINRTRTLYFTSRGEFELNGQKYPSVTIETYNEGGFLGDETYAEGLGLVGFNGYVLTRFIPFNATESGVDQPPQKNEQASDDSGQESSTKSGGSADWLLFLFLSSLACIRFKYKR</sequence>
<dbReference type="InterPro" id="IPR011047">
    <property type="entry name" value="Quinoprotein_ADH-like_sf"/>
</dbReference>
<dbReference type="Proteomes" id="UP001320119">
    <property type="component" value="Chromosome"/>
</dbReference>
<keyword evidence="2" id="KW-0106">Calcium</keyword>
<protein>
    <recommendedName>
        <fullName evidence="7">Thrombospondin type 3 repeat-containing protein</fullName>
    </recommendedName>
</protein>
<feature type="region of interest" description="Disordered" evidence="3">
    <location>
        <begin position="1207"/>
        <end position="1233"/>
    </location>
</feature>
<feature type="region of interest" description="Disordered" evidence="3">
    <location>
        <begin position="839"/>
        <end position="909"/>
    </location>
</feature>
<feature type="chain" id="PRO_5043046139" description="Thrombospondin type 3 repeat-containing protein" evidence="4">
    <location>
        <begin position="33"/>
        <end position="1256"/>
    </location>
</feature>
<dbReference type="PANTHER" id="PTHR10199">
    <property type="entry name" value="THROMBOSPONDIN"/>
    <property type="match status" value="1"/>
</dbReference>
<dbReference type="InterPro" id="IPR003367">
    <property type="entry name" value="Thrombospondin_3-like_rpt"/>
</dbReference>
<reference evidence="5 6" key="1">
    <citation type="journal article" date="2022" name="IScience">
        <title>An ultrasensitive nanofiber-based assay for enzymatic hydrolysis and deep-sea microbial degradation of cellulose.</title>
        <authorList>
            <person name="Tsudome M."/>
            <person name="Tachioka M."/>
            <person name="Miyazaki M."/>
            <person name="Uchimura K."/>
            <person name="Tsuda M."/>
            <person name="Takaki Y."/>
            <person name="Deguchi S."/>
        </authorList>
    </citation>
    <scope>NUCLEOTIDE SEQUENCE [LARGE SCALE GENOMIC DNA]</scope>
    <source>
        <strain evidence="5 6">GE09</strain>
    </source>
</reference>
<feature type="region of interest" description="Disordered" evidence="3">
    <location>
        <begin position="612"/>
        <end position="634"/>
    </location>
</feature>
<dbReference type="Pfam" id="PF02412">
    <property type="entry name" value="TSP_3"/>
    <property type="match status" value="6"/>
</dbReference>
<dbReference type="SUPFAM" id="SSF50998">
    <property type="entry name" value="Quinoprotein alcohol dehydrogenase-like"/>
    <property type="match status" value="1"/>
</dbReference>
<dbReference type="AlphaFoldDB" id="A0AAN2BM30"/>
<dbReference type="GO" id="GO:0005509">
    <property type="term" value="F:calcium ion binding"/>
    <property type="evidence" value="ECO:0007669"/>
    <property type="project" value="InterPro"/>
</dbReference>
<dbReference type="GO" id="GO:0007155">
    <property type="term" value="P:cell adhesion"/>
    <property type="evidence" value="ECO:0007669"/>
    <property type="project" value="InterPro"/>
</dbReference>
<organism evidence="5 6">
    <name type="scientific">Marinagarivorans cellulosilyticus</name>
    <dbReference type="NCBI Taxonomy" id="2721545"/>
    <lineage>
        <taxon>Bacteria</taxon>
        <taxon>Pseudomonadati</taxon>
        <taxon>Pseudomonadota</taxon>
        <taxon>Gammaproteobacteria</taxon>
        <taxon>Cellvibrionales</taxon>
        <taxon>Cellvibrionaceae</taxon>
        <taxon>Marinagarivorans</taxon>
    </lineage>
</organism>
<evidence type="ECO:0000256" key="3">
    <source>
        <dbReference type="SAM" id="MobiDB-lite"/>
    </source>
</evidence>
<dbReference type="PROSITE" id="PS51234">
    <property type="entry name" value="TSP3"/>
    <property type="match status" value="1"/>
</dbReference>